<dbReference type="EMBL" id="JAMSKV010000005">
    <property type="protein sequence ID" value="MCQ8278397.1"/>
    <property type="molecule type" value="Genomic_DNA"/>
</dbReference>
<evidence type="ECO:0008006" key="5">
    <source>
        <dbReference type="Google" id="ProtNLM"/>
    </source>
</evidence>
<keyword evidence="2" id="KW-0732">Signal</keyword>
<organism evidence="3 4">
    <name type="scientific">Endosaccharibacter trunci</name>
    <dbReference type="NCBI Taxonomy" id="2812733"/>
    <lineage>
        <taxon>Bacteria</taxon>
        <taxon>Pseudomonadati</taxon>
        <taxon>Pseudomonadota</taxon>
        <taxon>Alphaproteobacteria</taxon>
        <taxon>Acetobacterales</taxon>
        <taxon>Acetobacteraceae</taxon>
        <taxon>Endosaccharibacter</taxon>
    </lineage>
</organism>
<feature type="chain" id="PRO_5045878219" description="Lipoprotein" evidence="2">
    <location>
        <begin position="22"/>
        <end position="310"/>
    </location>
</feature>
<evidence type="ECO:0000313" key="3">
    <source>
        <dbReference type="EMBL" id="MCQ8278397.1"/>
    </source>
</evidence>
<proteinExistence type="predicted"/>
<gene>
    <name evidence="3" type="ORF">NFI95_08020</name>
</gene>
<feature type="region of interest" description="Disordered" evidence="1">
    <location>
        <begin position="195"/>
        <end position="310"/>
    </location>
</feature>
<dbReference type="RefSeq" id="WP_422863868.1">
    <property type="nucleotide sequence ID" value="NZ_JAMSKV010000005.1"/>
</dbReference>
<evidence type="ECO:0000256" key="1">
    <source>
        <dbReference type="SAM" id="MobiDB-lite"/>
    </source>
</evidence>
<dbReference type="PROSITE" id="PS51257">
    <property type="entry name" value="PROKAR_LIPOPROTEIN"/>
    <property type="match status" value="1"/>
</dbReference>
<accession>A0ABT1W6B8</accession>
<sequence>MRAAFRHAALPAGFAALLLLAGCGGSDTPAPTFKAPTYDYLTKLRLNVGQVQIVDQIPPPGPSDLSAQSPVQPVDAMRIMAQQRLVAAGNSGTAVFTIDQAAITGQPGGTLNGTLAAHLDIIGPSGGHNGYAEAHVLRQFVPGTNTDNDGLKTELYNLTNQMMSDMNVELEYQLRRTLGDWLLDASGAPIGATVEQQNLAPPGSGSGPSAAPAATAPALMPSSSSVGAPVQLAPTSTLPTPATPVAPMPTQATPDLNAAGPTQLAPPPQLAPQPAPQNTPPAAATVPGTSPPPGFLRLPNGYLAPSGGTP</sequence>
<evidence type="ECO:0000256" key="2">
    <source>
        <dbReference type="SAM" id="SignalP"/>
    </source>
</evidence>
<feature type="compositionally biased region" description="Low complexity" evidence="1">
    <location>
        <begin position="248"/>
        <end position="263"/>
    </location>
</feature>
<evidence type="ECO:0000313" key="4">
    <source>
        <dbReference type="Proteomes" id="UP001524587"/>
    </source>
</evidence>
<name>A0ABT1W6B8_9PROT</name>
<protein>
    <recommendedName>
        <fullName evidence="5">Lipoprotein</fullName>
    </recommendedName>
</protein>
<feature type="compositionally biased region" description="Low complexity" evidence="1">
    <location>
        <begin position="200"/>
        <end position="225"/>
    </location>
</feature>
<feature type="signal peptide" evidence="2">
    <location>
        <begin position="1"/>
        <end position="21"/>
    </location>
</feature>
<reference evidence="3 4" key="1">
    <citation type="submission" date="2022-06" db="EMBL/GenBank/DDBJ databases">
        <title>Endosaccharibacter gen. nov., sp. nov., endophytic bacteria isolated from sugarcane.</title>
        <authorList>
            <person name="Pitiwittayakul N."/>
            <person name="Yukphan P."/>
            <person name="Charoenyingcharoen P."/>
            <person name="Tanasupawat S."/>
        </authorList>
    </citation>
    <scope>NUCLEOTIDE SEQUENCE [LARGE SCALE GENOMIC DNA]</scope>
    <source>
        <strain evidence="3 4">KSS8</strain>
    </source>
</reference>
<dbReference type="Proteomes" id="UP001524587">
    <property type="component" value="Unassembled WGS sequence"/>
</dbReference>
<comment type="caution">
    <text evidence="3">The sequence shown here is derived from an EMBL/GenBank/DDBJ whole genome shotgun (WGS) entry which is preliminary data.</text>
</comment>
<feature type="compositionally biased region" description="Pro residues" evidence="1">
    <location>
        <begin position="264"/>
        <end position="279"/>
    </location>
</feature>
<keyword evidence="4" id="KW-1185">Reference proteome</keyword>